<feature type="non-terminal residue" evidence="12">
    <location>
        <position position="631"/>
    </location>
</feature>
<comment type="caution">
    <text evidence="12">The sequence shown here is derived from an EMBL/GenBank/DDBJ whole genome shotgun (WGS) entry which is preliminary data.</text>
</comment>
<dbReference type="Pfam" id="PF10193">
    <property type="entry name" value="Telomere_reg-2"/>
    <property type="match status" value="1"/>
</dbReference>
<dbReference type="GO" id="GO:0016020">
    <property type="term" value="C:membrane"/>
    <property type="evidence" value="ECO:0007669"/>
    <property type="project" value="UniProtKB-SubCell"/>
</dbReference>
<dbReference type="GO" id="GO:0051879">
    <property type="term" value="F:Hsp90 protein binding"/>
    <property type="evidence" value="ECO:0007669"/>
    <property type="project" value="TreeGrafter"/>
</dbReference>
<evidence type="ECO:0000313" key="12">
    <source>
        <dbReference type="EMBL" id="NXR09456.1"/>
    </source>
</evidence>
<dbReference type="InterPro" id="IPR019337">
    <property type="entry name" value="Telomere_length_regulation_dom"/>
</dbReference>
<comment type="subcellular location">
    <subcellularLocation>
        <location evidence="3">Cytoplasm</location>
    </subcellularLocation>
    <subcellularLocation>
        <location evidence="2">Membrane</location>
    </subcellularLocation>
    <subcellularLocation>
        <location evidence="1">Nucleus</location>
    </subcellularLocation>
</comment>
<dbReference type="InterPro" id="IPR038528">
    <property type="entry name" value="TEL2_C_sf"/>
</dbReference>
<dbReference type="Gene3D" id="1.25.40.720">
    <property type="entry name" value="Telomere length regulation protein 2, C-terminal domain"/>
    <property type="match status" value="2"/>
</dbReference>
<dbReference type="FunFam" id="1.25.40.720:FF:000003">
    <property type="entry name" value="Telomere length regulation protein TEL2 homolog"/>
    <property type="match status" value="1"/>
</dbReference>
<evidence type="ECO:0000259" key="10">
    <source>
        <dbReference type="Pfam" id="PF10193"/>
    </source>
</evidence>
<organism evidence="12 13">
    <name type="scientific">Semnornis frantzii</name>
    <dbReference type="NCBI Taxonomy" id="91796"/>
    <lineage>
        <taxon>Eukaryota</taxon>
        <taxon>Metazoa</taxon>
        <taxon>Chordata</taxon>
        <taxon>Craniata</taxon>
        <taxon>Vertebrata</taxon>
        <taxon>Euteleostomi</taxon>
        <taxon>Archelosauria</taxon>
        <taxon>Archosauria</taxon>
        <taxon>Dinosauria</taxon>
        <taxon>Saurischia</taxon>
        <taxon>Theropoda</taxon>
        <taxon>Coelurosauria</taxon>
        <taxon>Aves</taxon>
        <taxon>Neognathae</taxon>
        <taxon>Neoaves</taxon>
        <taxon>Telluraves</taxon>
        <taxon>Coraciimorphae</taxon>
        <taxon>Piciformes</taxon>
        <taxon>Ramphastidae</taxon>
        <taxon>Semnornis</taxon>
    </lineage>
</organism>
<dbReference type="Proteomes" id="UP000536381">
    <property type="component" value="Unassembled WGS sequence"/>
</dbReference>
<dbReference type="OrthoDB" id="10258062at2759"/>
<dbReference type="InterPro" id="IPR057348">
    <property type="entry name" value="TELO2_ARM"/>
</dbReference>
<dbReference type="Pfam" id="PF25320">
    <property type="entry name" value="TELO2_ARM"/>
    <property type="match status" value="1"/>
</dbReference>
<evidence type="ECO:0000256" key="9">
    <source>
        <dbReference type="SAM" id="MobiDB-lite"/>
    </source>
</evidence>
<evidence type="ECO:0000256" key="8">
    <source>
        <dbReference type="ARBA" id="ARBA00023242"/>
    </source>
</evidence>
<evidence type="ECO:0000256" key="3">
    <source>
        <dbReference type="ARBA" id="ARBA00004496"/>
    </source>
</evidence>
<protein>
    <recommendedName>
        <fullName evidence="5">Telomere length regulation protein TEL2 homolog</fullName>
    </recommendedName>
</protein>
<evidence type="ECO:0000256" key="1">
    <source>
        <dbReference type="ARBA" id="ARBA00004123"/>
    </source>
</evidence>
<dbReference type="GO" id="GO:0051083">
    <property type="term" value="P:'de novo' cotranslational protein folding"/>
    <property type="evidence" value="ECO:0007669"/>
    <property type="project" value="TreeGrafter"/>
</dbReference>
<proteinExistence type="inferred from homology"/>
<evidence type="ECO:0000259" key="11">
    <source>
        <dbReference type="Pfam" id="PF25320"/>
    </source>
</evidence>
<name>A0A7L2IH16_9PICI</name>
<accession>A0A7L2IH16</accession>
<keyword evidence="13" id="KW-1185">Reference proteome</keyword>
<evidence type="ECO:0000256" key="4">
    <source>
        <dbReference type="ARBA" id="ARBA00006133"/>
    </source>
</evidence>
<evidence type="ECO:0000256" key="5">
    <source>
        <dbReference type="ARBA" id="ARBA00018231"/>
    </source>
</evidence>
<feature type="domain" description="TELO2 ARM repeat" evidence="11">
    <location>
        <begin position="131"/>
        <end position="224"/>
    </location>
</feature>
<evidence type="ECO:0000256" key="6">
    <source>
        <dbReference type="ARBA" id="ARBA00022490"/>
    </source>
</evidence>
<evidence type="ECO:0000256" key="2">
    <source>
        <dbReference type="ARBA" id="ARBA00004370"/>
    </source>
</evidence>
<dbReference type="AlphaFoldDB" id="A0A7L2IH16"/>
<evidence type="ECO:0000313" key="13">
    <source>
        <dbReference type="Proteomes" id="UP000536381"/>
    </source>
</evidence>
<evidence type="ECO:0000256" key="7">
    <source>
        <dbReference type="ARBA" id="ARBA00023136"/>
    </source>
</evidence>
<dbReference type="PANTHER" id="PTHR15830:SF10">
    <property type="entry name" value="TELOMERE LENGTH REGULATION PROTEIN TEL2 HOMOLOG"/>
    <property type="match status" value="1"/>
</dbReference>
<dbReference type="InterPro" id="IPR016024">
    <property type="entry name" value="ARM-type_fold"/>
</dbReference>
<comment type="similarity">
    <text evidence="4">Belongs to the TEL2 family.</text>
</comment>
<dbReference type="PANTHER" id="PTHR15830">
    <property type="entry name" value="TELOMERE LENGTH REGULATION PROTEIN TEL2 FAMILY MEMBER"/>
    <property type="match status" value="1"/>
</dbReference>
<reference evidence="12 13" key="1">
    <citation type="submission" date="2019-09" db="EMBL/GenBank/DDBJ databases">
        <title>Bird 10,000 Genomes (B10K) Project - Family phase.</title>
        <authorList>
            <person name="Zhang G."/>
        </authorList>
    </citation>
    <scope>NUCLEOTIDE SEQUENCE [LARGE SCALE GENOMIC DNA]</scope>
    <source>
        <strain evidence="12">B10K-DU-001-42</strain>
        <tissue evidence="12">Muscle</tissue>
    </source>
</reference>
<feature type="non-terminal residue" evidence="12">
    <location>
        <position position="1"/>
    </location>
</feature>
<keyword evidence="7" id="KW-0472">Membrane</keyword>
<dbReference type="GO" id="GO:0042162">
    <property type="term" value="F:telomeric DNA binding"/>
    <property type="evidence" value="ECO:0007669"/>
    <property type="project" value="TreeGrafter"/>
</dbReference>
<dbReference type="GO" id="GO:0005829">
    <property type="term" value="C:cytosol"/>
    <property type="evidence" value="ECO:0007669"/>
    <property type="project" value="TreeGrafter"/>
</dbReference>
<feature type="domain" description="Telomere length regulation protein conserved" evidence="10">
    <location>
        <begin position="314"/>
        <end position="422"/>
    </location>
</feature>
<feature type="region of interest" description="Disordered" evidence="9">
    <location>
        <begin position="252"/>
        <end position="299"/>
    </location>
</feature>
<keyword evidence="8" id="KW-0539">Nucleus</keyword>
<feature type="compositionally biased region" description="Acidic residues" evidence="9">
    <location>
        <begin position="286"/>
        <end position="299"/>
    </location>
</feature>
<dbReference type="GO" id="GO:0005634">
    <property type="term" value="C:nucleus"/>
    <property type="evidence" value="ECO:0007669"/>
    <property type="project" value="UniProtKB-SubCell"/>
</dbReference>
<dbReference type="EMBL" id="VWYK01047215">
    <property type="protein sequence ID" value="NXR09456.1"/>
    <property type="molecule type" value="Genomic_DNA"/>
</dbReference>
<sequence length="631" mass="70814">VCFTLGGSDCSISFVSHVLGKICVHGRQKEMLSVLVPRLAELTRSDCIWQRMCWRLLECVPQRWMEAVLLGFVQTAPGADVLSRLLGNLVVKNKKAQFVLTQKVLLLQYSHKTAVLQNLLGYLSLDPLRRPLLVKVLQELLETWGSSSAVRHSPPEQQQYISKAILICLSHLKESEIESCRQELLTSMMEGVKCHLDSNLPRIRHLGMVVAESISLKINTDGPVLKFQYEEDDEARELKSLLVQTTPCCAVPSLPDEEENEKAAVLPLVSDGDKKSPRAAPVLPAEESDTDLDSDDDLVPYDMSEDKELRTKAPLYLRDCIEVLTGCENVDKWEATVKALESLIRKNPAATREVSVELAKVLLHLEEKTCVEGFVELRQRAQVALLTTDPIPVAQYLTSQFYSLNYSLRQRVDILDVLVLAAQELSHPKFHGKTKHSVAPKPGIQLLPGSDSSKDWRRIVDERIKSKTRRIATGQAQVELPSGPNEFNSVAGHFFFPLIQHFDRPLTTFDLLGEDHFVLGRLVHTLAVLMYLAVNTVAVTAMGKALLEFVWTLRFHTDCYVRQGLLSCISSMLLSVPAERLLEDMTEELLETQSWLGDVVEKDPDGDCRRLALQSLLLMENLKKKLQSVPS</sequence>
<dbReference type="InterPro" id="IPR051970">
    <property type="entry name" value="TEL2_Regulation"/>
</dbReference>
<dbReference type="SUPFAM" id="SSF48371">
    <property type="entry name" value="ARM repeat"/>
    <property type="match status" value="1"/>
</dbReference>
<gene>
    <name evidence="12" type="primary">Telo2</name>
    <name evidence="12" type="ORF">SEMFRA_R00389</name>
</gene>
<keyword evidence="6" id="KW-0963">Cytoplasm</keyword>
<dbReference type="FunFam" id="1.25.40.720:FF:000001">
    <property type="entry name" value="Telomere length regulation protein TEL2"/>
    <property type="match status" value="1"/>
</dbReference>